<reference evidence="2" key="1">
    <citation type="submission" date="2021-05" db="EMBL/GenBank/DDBJ databases">
        <authorList>
            <person name="Sun Q."/>
            <person name="Inoue M."/>
        </authorList>
    </citation>
    <scope>NUCLEOTIDE SEQUENCE</scope>
    <source>
        <strain evidence="2">VKM B-3255</strain>
    </source>
</reference>
<feature type="transmembrane region" description="Helical" evidence="1">
    <location>
        <begin position="52"/>
        <end position="73"/>
    </location>
</feature>
<feature type="transmembrane region" description="Helical" evidence="1">
    <location>
        <begin position="82"/>
        <end position="100"/>
    </location>
</feature>
<evidence type="ECO:0000256" key="1">
    <source>
        <dbReference type="SAM" id="Phobius"/>
    </source>
</evidence>
<gene>
    <name evidence="2" type="ORF">KIP89_09945</name>
</gene>
<dbReference type="InterPro" id="IPR018687">
    <property type="entry name" value="DUF2177_membr"/>
</dbReference>
<accession>A0ABS5R6Z1</accession>
<proteinExistence type="predicted"/>
<feature type="transmembrane region" description="Helical" evidence="1">
    <location>
        <begin position="12"/>
        <end position="32"/>
    </location>
</feature>
<keyword evidence="1" id="KW-0472">Membrane</keyword>
<keyword evidence="3" id="KW-1185">Reference proteome</keyword>
<evidence type="ECO:0000313" key="2">
    <source>
        <dbReference type="EMBL" id="MBS9477429.1"/>
    </source>
</evidence>
<dbReference type="Pfam" id="PF09945">
    <property type="entry name" value="DUF2177"/>
    <property type="match status" value="1"/>
</dbReference>
<name>A0ABS5R6Z1_9HYPH</name>
<protein>
    <submittedName>
        <fullName evidence="2">DUF2177 family protein</fullName>
    </submittedName>
</protein>
<keyword evidence="1" id="KW-0812">Transmembrane</keyword>
<evidence type="ECO:0000313" key="3">
    <source>
        <dbReference type="Proteomes" id="UP001166585"/>
    </source>
</evidence>
<feature type="transmembrane region" description="Helical" evidence="1">
    <location>
        <begin position="120"/>
        <end position="138"/>
    </location>
</feature>
<keyword evidence="1" id="KW-1133">Transmembrane helix</keyword>
<dbReference type="Proteomes" id="UP001166585">
    <property type="component" value="Unassembled WGS sequence"/>
</dbReference>
<organism evidence="2 3">
    <name type="scientific">Ancylobacter radicis</name>
    <dbReference type="NCBI Taxonomy" id="2836179"/>
    <lineage>
        <taxon>Bacteria</taxon>
        <taxon>Pseudomonadati</taxon>
        <taxon>Pseudomonadota</taxon>
        <taxon>Alphaproteobacteria</taxon>
        <taxon>Hyphomicrobiales</taxon>
        <taxon>Xanthobacteraceae</taxon>
        <taxon>Ancylobacter</taxon>
    </lineage>
</organism>
<sequence>MSSGPRGSAVSIYILSYLMAGLVFLAFDAVWLGTMADRIYRPLMGDLVQDGFSFAPAAAFYLLYVAGIVIFAIHPAIGSGKWSTALIFGLLFGLMAYGTYDLTNQATLKNWPLALTVIDMAWGTFVTGMSATLGYLAARTLGRWIGI</sequence>
<dbReference type="EMBL" id="JAHCQH010000015">
    <property type="protein sequence ID" value="MBS9477429.1"/>
    <property type="molecule type" value="Genomic_DNA"/>
</dbReference>
<comment type="caution">
    <text evidence="2">The sequence shown here is derived from an EMBL/GenBank/DDBJ whole genome shotgun (WGS) entry which is preliminary data.</text>
</comment>